<dbReference type="GO" id="GO:0005737">
    <property type="term" value="C:cytoplasm"/>
    <property type="evidence" value="ECO:0007669"/>
    <property type="project" value="TreeGrafter"/>
</dbReference>
<feature type="region of interest" description="Disordered" evidence="10">
    <location>
        <begin position="723"/>
        <end position="760"/>
    </location>
</feature>
<feature type="region of interest" description="Disordered" evidence="10">
    <location>
        <begin position="669"/>
        <end position="702"/>
    </location>
</feature>
<dbReference type="InterPro" id="IPR038718">
    <property type="entry name" value="SNF2-like_sf"/>
</dbReference>
<dbReference type="GO" id="GO:0016787">
    <property type="term" value="F:hydrolase activity"/>
    <property type="evidence" value="ECO:0007669"/>
    <property type="project" value="UniProtKB-KW"/>
</dbReference>
<dbReference type="PANTHER" id="PTHR45626">
    <property type="entry name" value="TRANSCRIPTION TERMINATION FACTOR 2-RELATED"/>
    <property type="match status" value="1"/>
</dbReference>
<dbReference type="PROSITE" id="PS51194">
    <property type="entry name" value="HELICASE_CTER"/>
    <property type="match status" value="1"/>
</dbReference>
<dbReference type="SMART" id="SM00490">
    <property type="entry name" value="HELICc"/>
    <property type="match status" value="1"/>
</dbReference>
<comment type="caution">
    <text evidence="14">The sequence shown here is derived from an EMBL/GenBank/DDBJ whole genome shotgun (WGS) entry which is preliminary data.</text>
</comment>
<dbReference type="CDD" id="cd18008">
    <property type="entry name" value="DEXDc_SHPRH-like"/>
    <property type="match status" value="1"/>
</dbReference>
<dbReference type="InterPro" id="IPR001841">
    <property type="entry name" value="Znf_RING"/>
</dbReference>
<dbReference type="InterPro" id="IPR001650">
    <property type="entry name" value="Helicase_C-like"/>
</dbReference>
<sequence>MSGNVSRVLNALDISLNASLDVEETSTPNASQGKLAALMQARLTQAQGRLGYMRPEDDDESETEMLFGSQRAFSSTPKVAGGFRLNYDSETPLKAIDIGGADQQQKLAEFVTQTIDNVSHGLTVRTALQRLGLQGPEDILPGMDIRLLPHQAIGVAWMLDREKSKDKGGILADDMGLGKTVQMIATMAMNPPQPDGDDRDVSKTTLIVVPSALLQQWKDEIEEKTNGILTVHVHHGREKLKKKSEIKSYDVLITTYQTLMTDFVVPKDVEPHEEAEWLRKNGGVLAKIKFYRAIADEAQYIRNRVTKASIALAHIQAKYRWMLTGTPVTNTLADIYGLLRFGKFRPWNDWNDFNEYVDRDSDMTDMVPPLYQAKYQNVDAVVAGQRAQTILAPLLLRRTKNSTLEGEPILKLKPKEIGLIKVPFSEDERDIYQSFETKSRINVNKFIKEKSLVKNHSFVLVMILRLRQLCCHPNLILSQTEGLDDPTMLMGGDAEKERARAIKVKGRPWVENIKQKMLIRARADKVIDFAEEMQDVSCPVCDEAFIENKGRILGCSHELCFDCMLDLKNSPIEHNGIFGEGNERENMEIERKFEEANAKGWRPCPTCKSMQDMSDEKTFKLAAFQPTDEELARFIAESRKSRKKKKAVKDELYSDSDDDMGDYNKTFEERELDDSDDDFPDLNDILKPPKKKQKVENTKAEDDDDDILDLTLDDISVPLKTPMLGWSSKNSKKRKSPGSRGGIRKPKGRPNVDKDGLDMGANGPSEAVIAAWSKGDEEMEPSAKMVQLIEYLKEWEDEGDKTIVYSQWTSMLDLIEVLFSRHGIRSVRFDGKMDRASRDHTLSIFKRPDGPKVILISTRCGGVGLNLVAANRIINMDLSWNYAAESQAYDRAHRIGQNKTVYVKRLVIENTIEDRLLQLQEVKVGLAEAALGEGSGTKLQKLSMRDIKFLFGMSKKGPNGNDSGDSDED</sequence>
<dbReference type="InterPro" id="IPR049730">
    <property type="entry name" value="SNF2/RAD54-like_C"/>
</dbReference>
<dbReference type="Gene3D" id="3.40.50.300">
    <property type="entry name" value="P-loop containing nucleotide triphosphate hydrolases"/>
    <property type="match status" value="1"/>
</dbReference>
<gene>
    <name evidence="14" type="ORF">D9758_014335</name>
</gene>
<keyword evidence="2" id="KW-0479">Metal-binding</keyword>
<feature type="domain" description="Helicase ATP-binding" evidence="12">
    <location>
        <begin position="160"/>
        <end position="345"/>
    </location>
</feature>
<dbReference type="Pfam" id="PF00176">
    <property type="entry name" value="SNF2-rel_dom"/>
    <property type="match status" value="1"/>
</dbReference>
<organism evidence="14 15">
    <name type="scientific">Tetrapyrgos nigripes</name>
    <dbReference type="NCBI Taxonomy" id="182062"/>
    <lineage>
        <taxon>Eukaryota</taxon>
        <taxon>Fungi</taxon>
        <taxon>Dikarya</taxon>
        <taxon>Basidiomycota</taxon>
        <taxon>Agaricomycotina</taxon>
        <taxon>Agaricomycetes</taxon>
        <taxon>Agaricomycetidae</taxon>
        <taxon>Agaricales</taxon>
        <taxon>Marasmiineae</taxon>
        <taxon>Marasmiaceae</taxon>
        <taxon>Tetrapyrgos</taxon>
    </lineage>
</organism>
<dbReference type="GO" id="GO:0008094">
    <property type="term" value="F:ATP-dependent activity, acting on DNA"/>
    <property type="evidence" value="ECO:0007669"/>
    <property type="project" value="TreeGrafter"/>
</dbReference>
<dbReference type="PROSITE" id="PS50089">
    <property type="entry name" value="ZF_RING_2"/>
    <property type="match status" value="1"/>
</dbReference>
<comment type="similarity">
    <text evidence="1">Belongs to the SNF2/RAD54 helicase family.</text>
</comment>
<evidence type="ECO:0000256" key="7">
    <source>
        <dbReference type="ARBA" id="ARBA00022833"/>
    </source>
</evidence>
<keyword evidence="6" id="KW-0347">Helicase</keyword>
<keyword evidence="5" id="KW-0378">Hydrolase</keyword>
<evidence type="ECO:0000256" key="3">
    <source>
        <dbReference type="ARBA" id="ARBA00022741"/>
    </source>
</evidence>
<dbReference type="GO" id="GO:0008270">
    <property type="term" value="F:zinc ion binding"/>
    <property type="evidence" value="ECO:0007669"/>
    <property type="project" value="UniProtKB-KW"/>
</dbReference>
<dbReference type="GO" id="GO:0004386">
    <property type="term" value="F:helicase activity"/>
    <property type="evidence" value="ECO:0007669"/>
    <property type="project" value="UniProtKB-KW"/>
</dbReference>
<evidence type="ECO:0000259" key="11">
    <source>
        <dbReference type="PROSITE" id="PS50089"/>
    </source>
</evidence>
<dbReference type="GO" id="GO:0000724">
    <property type="term" value="P:double-strand break repair via homologous recombination"/>
    <property type="evidence" value="ECO:0007669"/>
    <property type="project" value="TreeGrafter"/>
</dbReference>
<evidence type="ECO:0000256" key="2">
    <source>
        <dbReference type="ARBA" id="ARBA00022723"/>
    </source>
</evidence>
<evidence type="ECO:0000256" key="1">
    <source>
        <dbReference type="ARBA" id="ARBA00007025"/>
    </source>
</evidence>
<dbReference type="Pfam" id="PF00271">
    <property type="entry name" value="Helicase_C"/>
    <property type="match status" value="1"/>
</dbReference>
<feature type="domain" description="Helicase C-terminal" evidence="13">
    <location>
        <begin position="787"/>
        <end position="943"/>
    </location>
</feature>
<keyword evidence="8" id="KW-0067">ATP-binding</keyword>
<evidence type="ECO:0000256" key="9">
    <source>
        <dbReference type="PROSITE-ProRule" id="PRU00175"/>
    </source>
</evidence>
<dbReference type="CDD" id="cd18793">
    <property type="entry name" value="SF2_C_SNF"/>
    <property type="match status" value="1"/>
</dbReference>
<name>A0A8H5CA86_9AGAR</name>
<dbReference type="SUPFAM" id="SSF52540">
    <property type="entry name" value="P-loop containing nucleoside triphosphate hydrolases"/>
    <property type="match status" value="2"/>
</dbReference>
<evidence type="ECO:0000256" key="6">
    <source>
        <dbReference type="ARBA" id="ARBA00022806"/>
    </source>
</evidence>
<dbReference type="InterPro" id="IPR000330">
    <property type="entry name" value="SNF2_N"/>
</dbReference>
<dbReference type="Gene3D" id="3.40.50.10810">
    <property type="entry name" value="Tandem AAA-ATPase domain"/>
    <property type="match status" value="1"/>
</dbReference>
<dbReference type="EMBL" id="JAACJM010000202">
    <property type="protein sequence ID" value="KAF5337985.1"/>
    <property type="molecule type" value="Genomic_DNA"/>
</dbReference>
<dbReference type="AlphaFoldDB" id="A0A8H5CA86"/>
<dbReference type="Proteomes" id="UP000559256">
    <property type="component" value="Unassembled WGS sequence"/>
</dbReference>
<evidence type="ECO:0000256" key="5">
    <source>
        <dbReference type="ARBA" id="ARBA00022801"/>
    </source>
</evidence>
<keyword evidence="4 9" id="KW-0863">Zinc-finger</keyword>
<dbReference type="InterPro" id="IPR050628">
    <property type="entry name" value="SNF2_RAD54_helicase_TF"/>
</dbReference>
<feature type="domain" description="RING-type" evidence="11">
    <location>
        <begin position="538"/>
        <end position="608"/>
    </location>
</feature>
<keyword evidence="15" id="KW-1185">Reference proteome</keyword>
<dbReference type="Gene3D" id="3.30.40.10">
    <property type="entry name" value="Zinc/RING finger domain, C3HC4 (zinc finger)"/>
    <property type="match status" value="1"/>
</dbReference>
<dbReference type="SMART" id="SM00487">
    <property type="entry name" value="DEXDc"/>
    <property type="match status" value="1"/>
</dbReference>
<dbReference type="PANTHER" id="PTHR45626:SF16">
    <property type="entry name" value="ATP-DEPENDENT HELICASE ULS1"/>
    <property type="match status" value="1"/>
</dbReference>
<evidence type="ECO:0000256" key="4">
    <source>
        <dbReference type="ARBA" id="ARBA00022771"/>
    </source>
</evidence>
<dbReference type="InterPro" id="IPR013083">
    <property type="entry name" value="Znf_RING/FYVE/PHD"/>
</dbReference>
<evidence type="ECO:0000313" key="15">
    <source>
        <dbReference type="Proteomes" id="UP000559256"/>
    </source>
</evidence>
<evidence type="ECO:0000313" key="14">
    <source>
        <dbReference type="EMBL" id="KAF5337985.1"/>
    </source>
</evidence>
<proteinExistence type="inferred from homology"/>
<dbReference type="OrthoDB" id="423559at2759"/>
<dbReference type="GO" id="GO:0005634">
    <property type="term" value="C:nucleus"/>
    <property type="evidence" value="ECO:0007669"/>
    <property type="project" value="TreeGrafter"/>
</dbReference>
<keyword evidence="3" id="KW-0547">Nucleotide-binding</keyword>
<dbReference type="SUPFAM" id="SSF57850">
    <property type="entry name" value="RING/U-box"/>
    <property type="match status" value="1"/>
</dbReference>
<dbReference type="InterPro" id="IPR014001">
    <property type="entry name" value="Helicase_ATP-bd"/>
</dbReference>
<feature type="compositionally biased region" description="Acidic residues" evidence="10">
    <location>
        <begin position="670"/>
        <end position="681"/>
    </location>
</feature>
<protein>
    <submittedName>
        <fullName evidence="14">Uncharacterized protein</fullName>
    </submittedName>
</protein>
<evidence type="ECO:0000259" key="13">
    <source>
        <dbReference type="PROSITE" id="PS51194"/>
    </source>
</evidence>
<dbReference type="PROSITE" id="PS00518">
    <property type="entry name" value="ZF_RING_1"/>
    <property type="match status" value="1"/>
</dbReference>
<dbReference type="SMART" id="SM00184">
    <property type="entry name" value="RING"/>
    <property type="match status" value="1"/>
</dbReference>
<dbReference type="PROSITE" id="PS51192">
    <property type="entry name" value="HELICASE_ATP_BIND_1"/>
    <property type="match status" value="1"/>
</dbReference>
<dbReference type="InterPro" id="IPR017907">
    <property type="entry name" value="Znf_RING_CS"/>
</dbReference>
<evidence type="ECO:0000259" key="12">
    <source>
        <dbReference type="PROSITE" id="PS51192"/>
    </source>
</evidence>
<keyword evidence="7" id="KW-0862">Zinc</keyword>
<dbReference type="GO" id="GO:0005524">
    <property type="term" value="F:ATP binding"/>
    <property type="evidence" value="ECO:0007669"/>
    <property type="project" value="UniProtKB-KW"/>
</dbReference>
<accession>A0A8H5CA86</accession>
<feature type="compositionally biased region" description="Basic residues" evidence="10">
    <location>
        <begin position="730"/>
        <end position="748"/>
    </location>
</feature>
<evidence type="ECO:0000256" key="10">
    <source>
        <dbReference type="SAM" id="MobiDB-lite"/>
    </source>
</evidence>
<dbReference type="InterPro" id="IPR027417">
    <property type="entry name" value="P-loop_NTPase"/>
</dbReference>
<evidence type="ECO:0000256" key="8">
    <source>
        <dbReference type="ARBA" id="ARBA00022840"/>
    </source>
</evidence>
<reference evidence="14 15" key="1">
    <citation type="journal article" date="2020" name="ISME J.">
        <title>Uncovering the hidden diversity of litter-decomposition mechanisms in mushroom-forming fungi.</title>
        <authorList>
            <person name="Floudas D."/>
            <person name="Bentzer J."/>
            <person name="Ahren D."/>
            <person name="Johansson T."/>
            <person name="Persson P."/>
            <person name="Tunlid A."/>
        </authorList>
    </citation>
    <scope>NUCLEOTIDE SEQUENCE [LARGE SCALE GENOMIC DNA]</scope>
    <source>
        <strain evidence="14 15">CBS 291.85</strain>
    </source>
</reference>